<evidence type="ECO:0000256" key="3">
    <source>
        <dbReference type="ARBA" id="ARBA00022679"/>
    </source>
</evidence>
<dbReference type="InterPro" id="IPR016064">
    <property type="entry name" value="NAD/diacylglycerol_kinase_sf"/>
</dbReference>
<keyword evidence="7" id="KW-0594">Phospholipid biosynthesis</keyword>
<dbReference type="InterPro" id="IPR017438">
    <property type="entry name" value="ATP-NAD_kinase_N"/>
</dbReference>
<evidence type="ECO:0000256" key="8">
    <source>
        <dbReference type="ARBA" id="ARBA00023264"/>
    </source>
</evidence>
<dbReference type="Pfam" id="PF00781">
    <property type="entry name" value="DAGK_cat"/>
    <property type="match status" value="1"/>
</dbReference>
<keyword evidence="6" id="KW-0067">ATP-binding</keyword>
<keyword evidence="7" id="KW-0443">Lipid metabolism</keyword>
<dbReference type="SMART" id="SM00046">
    <property type="entry name" value="DAGKc"/>
    <property type="match status" value="1"/>
</dbReference>
<organism evidence="10 11">
    <name type="scientific">Nocardioides panacihumi</name>
    <dbReference type="NCBI Taxonomy" id="400774"/>
    <lineage>
        <taxon>Bacteria</taxon>
        <taxon>Bacillati</taxon>
        <taxon>Actinomycetota</taxon>
        <taxon>Actinomycetes</taxon>
        <taxon>Propionibacteriales</taxon>
        <taxon>Nocardioidaceae</taxon>
        <taxon>Nocardioides</taxon>
    </lineage>
</organism>
<dbReference type="PANTHER" id="PTHR12358">
    <property type="entry name" value="SPHINGOSINE KINASE"/>
    <property type="match status" value="1"/>
</dbReference>
<evidence type="ECO:0000259" key="9">
    <source>
        <dbReference type="PROSITE" id="PS50146"/>
    </source>
</evidence>
<comment type="similarity">
    <text evidence="2">Belongs to the diacylglycerol/lipid kinase family.</text>
</comment>
<dbReference type="SUPFAM" id="SSF111331">
    <property type="entry name" value="NAD kinase/diacylglycerol kinase-like"/>
    <property type="match status" value="1"/>
</dbReference>
<reference evidence="10 11" key="1">
    <citation type="journal article" date="2019" name="Int. J. Syst. Evol. Microbiol.">
        <title>The Global Catalogue of Microorganisms (GCM) 10K type strain sequencing project: providing services to taxonomists for standard genome sequencing and annotation.</title>
        <authorList>
            <consortium name="The Broad Institute Genomics Platform"/>
            <consortium name="The Broad Institute Genome Sequencing Center for Infectious Disease"/>
            <person name="Wu L."/>
            <person name="Ma J."/>
        </authorList>
    </citation>
    <scope>NUCLEOTIDE SEQUENCE [LARGE SCALE GENOMIC DNA]</scope>
    <source>
        <strain evidence="10 11">JCM 15309</strain>
    </source>
</reference>
<sequence length="290" mass="30435">MRYLMVASPAAGNTDGSTLDRVLDELRSGGADVESAESGSPEDLDAILDRLDGRVLVVAGGDGSLHAVLHALHTRGELASTTLGLVPLGTGNDFARVLEVPLEPTKAAAAILAGRPQPLDLLVDDEDGVVVNSVHAGAGAAAARAAERWKERLGRAGYAVGALITAFNPPTVRVKVVVDGREVHDGRVLQVAVGNGVYVGGGTALTPDADPTDGDADVLIARPATGWARFAYAAGLLVGRHHLREDVHTFRGDVVEVTGERFWCSVDGELTGPHRARRWRVEQAAYSLIR</sequence>
<dbReference type="Pfam" id="PF19279">
    <property type="entry name" value="YegS_C"/>
    <property type="match status" value="1"/>
</dbReference>
<comment type="caution">
    <text evidence="10">The sequence shown here is derived from an EMBL/GenBank/DDBJ whole genome shotgun (WGS) entry which is preliminary data.</text>
</comment>
<dbReference type="Proteomes" id="UP001500571">
    <property type="component" value="Unassembled WGS sequence"/>
</dbReference>
<keyword evidence="4" id="KW-0547">Nucleotide-binding</keyword>
<keyword evidence="3" id="KW-0808">Transferase</keyword>
<evidence type="ECO:0000256" key="2">
    <source>
        <dbReference type="ARBA" id="ARBA00005983"/>
    </source>
</evidence>
<evidence type="ECO:0000256" key="5">
    <source>
        <dbReference type="ARBA" id="ARBA00022777"/>
    </source>
</evidence>
<keyword evidence="5 10" id="KW-0418">Kinase</keyword>
<dbReference type="PANTHER" id="PTHR12358:SF106">
    <property type="entry name" value="LIPID KINASE YEGS"/>
    <property type="match status" value="1"/>
</dbReference>
<comment type="cofactor">
    <cofactor evidence="1">
        <name>Mg(2+)</name>
        <dbReference type="ChEBI" id="CHEBI:18420"/>
    </cofactor>
</comment>
<dbReference type="Gene3D" id="2.60.200.40">
    <property type="match status" value="1"/>
</dbReference>
<dbReference type="EMBL" id="BAAAPB010000001">
    <property type="protein sequence ID" value="GAA1946794.1"/>
    <property type="molecule type" value="Genomic_DNA"/>
</dbReference>
<dbReference type="RefSeq" id="WP_344041543.1">
    <property type="nucleotide sequence ID" value="NZ_BAAAPB010000001.1"/>
</dbReference>
<protein>
    <submittedName>
        <fullName evidence="10">Diacylglycerol kinase family protein</fullName>
    </submittedName>
</protein>
<evidence type="ECO:0000313" key="11">
    <source>
        <dbReference type="Proteomes" id="UP001500571"/>
    </source>
</evidence>
<dbReference type="GO" id="GO:0016301">
    <property type="term" value="F:kinase activity"/>
    <property type="evidence" value="ECO:0007669"/>
    <property type="project" value="UniProtKB-KW"/>
</dbReference>
<evidence type="ECO:0000256" key="1">
    <source>
        <dbReference type="ARBA" id="ARBA00001946"/>
    </source>
</evidence>
<accession>A0ABN2QAR9</accession>
<proteinExistence type="inferred from homology"/>
<feature type="domain" description="DAGKc" evidence="9">
    <location>
        <begin position="1"/>
        <end position="128"/>
    </location>
</feature>
<evidence type="ECO:0000313" key="10">
    <source>
        <dbReference type="EMBL" id="GAA1946794.1"/>
    </source>
</evidence>
<evidence type="ECO:0000256" key="4">
    <source>
        <dbReference type="ARBA" id="ARBA00022741"/>
    </source>
</evidence>
<dbReference type="PROSITE" id="PS50146">
    <property type="entry name" value="DAGK"/>
    <property type="match status" value="1"/>
</dbReference>
<keyword evidence="8" id="KW-1208">Phospholipid metabolism</keyword>
<evidence type="ECO:0000256" key="7">
    <source>
        <dbReference type="ARBA" id="ARBA00023209"/>
    </source>
</evidence>
<gene>
    <name evidence="10" type="ORF">GCM10009798_02280</name>
</gene>
<evidence type="ECO:0000256" key="6">
    <source>
        <dbReference type="ARBA" id="ARBA00022840"/>
    </source>
</evidence>
<dbReference type="InterPro" id="IPR001206">
    <property type="entry name" value="Diacylglycerol_kinase_cat_dom"/>
</dbReference>
<name>A0ABN2QAR9_9ACTN</name>
<dbReference type="InterPro" id="IPR050187">
    <property type="entry name" value="Lipid_Phosphate_FormReg"/>
</dbReference>
<keyword evidence="11" id="KW-1185">Reference proteome</keyword>
<dbReference type="InterPro" id="IPR045540">
    <property type="entry name" value="YegS/DAGK_C"/>
</dbReference>
<keyword evidence="7" id="KW-0444">Lipid biosynthesis</keyword>
<dbReference type="Gene3D" id="3.40.50.10330">
    <property type="entry name" value="Probable inorganic polyphosphate/atp-NAD kinase, domain 1"/>
    <property type="match status" value="1"/>
</dbReference>